<dbReference type="Proteomes" id="UP000809349">
    <property type="component" value="Unassembled WGS sequence"/>
</dbReference>
<proteinExistence type="predicted"/>
<sequence>MAQLIAIEQLEAIINRVRLLAPPVDGVLSPELRILAEIYGNMIADPTQLLDLELLAEQIRPVALTLLGAPPRDRPRDVRQYGLPF</sequence>
<dbReference type="EMBL" id="JAFBIL020000003">
    <property type="protein sequence ID" value="MBZ2207183.1"/>
    <property type="molecule type" value="Genomic_DNA"/>
</dbReference>
<dbReference type="RefSeq" id="WP_223467683.1">
    <property type="nucleotide sequence ID" value="NZ_JAFBIL020000003.1"/>
</dbReference>
<organism evidence="1 2">
    <name type="scientific">Massilia soli</name>
    <dbReference type="NCBI Taxonomy" id="2792854"/>
    <lineage>
        <taxon>Bacteria</taxon>
        <taxon>Pseudomonadati</taxon>
        <taxon>Pseudomonadota</taxon>
        <taxon>Betaproteobacteria</taxon>
        <taxon>Burkholderiales</taxon>
        <taxon>Oxalobacteraceae</taxon>
        <taxon>Telluria group</taxon>
        <taxon>Massilia</taxon>
    </lineage>
</organism>
<reference evidence="1 2" key="2">
    <citation type="submission" date="2021-08" db="EMBL/GenBank/DDBJ databases">
        <title>Massilia sp. R798.</title>
        <authorList>
            <person name="Baek J.H."/>
            <person name="Jung H.S."/>
            <person name="Kim K.R."/>
            <person name="Jeon C.O."/>
        </authorList>
    </citation>
    <scope>NUCLEOTIDE SEQUENCE [LARGE SCALE GENOMIC DNA]</scope>
    <source>
        <strain evidence="1 2">R798</strain>
    </source>
</reference>
<dbReference type="Pfam" id="PF12512">
    <property type="entry name" value="DUF3717"/>
    <property type="match status" value="1"/>
</dbReference>
<comment type="caution">
    <text evidence="1">The sequence shown here is derived from an EMBL/GenBank/DDBJ whole genome shotgun (WGS) entry which is preliminary data.</text>
</comment>
<keyword evidence="2" id="KW-1185">Reference proteome</keyword>
<evidence type="ECO:0000313" key="1">
    <source>
        <dbReference type="EMBL" id="MBZ2207183.1"/>
    </source>
</evidence>
<gene>
    <name evidence="1" type="ORF">I4X03_007905</name>
</gene>
<evidence type="ECO:0000313" key="2">
    <source>
        <dbReference type="Proteomes" id="UP000809349"/>
    </source>
</evidence>
<dbReference type="InterPro" id="IPR022191">
    <property type="entry name" value="DUF3717"/>
</dbReference>
<accession>A0ABS7SPF4</accession>
<reference evidence="1 2" key="1">
    <citation type="submission" date="2021-01" db="EMBL/GenBank/DDBJ databases">
        <authorList>
            <person name="Ruan W."/>
            <person name="Khan S.A."/>
            <person name="Jeon C.O."/>
        </authorList>
    </citation>
    <scope>NUCLEOTIDE SEQUENCE [LARGE SCALE GENOMIC DNA]</scope>
    <source>
        <strain evidence="1 2">R798</strain>
    </source>
</reference>
<name>A0ABS7SPF4_9BURK</name>
<protein>
    <submittedName>
        <fullName evidence="1">DUF3717 domain-containing protein</fullName>
    </submittedName>
</protein>